<evidence type="ECO:0000313" key="3">
    <source>
        <dbReference type="Proteomes" id="UP000011526"/>
    </source>
</evidence>
<feature type="compositionally biased region" description="Low complexity" evidence="1">
    <location>
        <begin position="1"/>
        <end position="15"/>
    </location>
</feature>
<gene>
    <name evidence="2" type="ORF">C465_09465</name>
</gene>
<dbReference type="Pfam" id="PF10117">
    <property type="entry name" value="McrBC"/>
    <property type="match status" value="1"/>
</dbReference>
<organism evidence="2 3">
    <name type="scientific">Halorubrum distributum JCM 9100</name>
    <dbReference type="NCBI Taxonomy" id="1227467"/>
    <lineage>
        <taxon>Archaea</taxon>
        <taxon>Methanobacteriati</taxon>
        <taxon>Methanobacteriota</taxon>
        <taxon>Stenosarchaea group</taxon>
        <taxon>Halobacteria</taxon>
        <taxon>Halobacteriales</taxon>
        <taxon>Haloferacaceae</taxon>
        <taxon>Halorubrum</taxon>
        <taxon>Halorubrum distributum group</taxon>
    </lineage>
</organism>
<evidence type="ECO:0000313" key="2">
    <source>
        <dbReference type="EMBL" id="ELZ48316.1"/>
    </source>
</evidence>
<dbReference type="AlphaFoldDB" id="M0EKK5"/>
<protein>
    <submittedName>
        <fullName evidence="2">McrBC 5-methylcytosine restriction system component-like protein</fullName>
    </submittedName>
</protein>
<dbReference type="RefSeq" id="WP_004597906.1">
    <property type="nucleotide sequence ID" value="NZ_AOJM01000056.1"/>
</dbReference>
<keyword evidence="3" id="KW-1185">Reference proteome</keyword>
<feature type="region of interest" description="Disordered" evidence="1">
    <location>
        <begin position="1"/>
        <end position="36"/>
    </location>
</feature>
<dbReference type="InterPro" id="IPR019292">
    <property type="entry name" value="McrC"/>
</dbReference>
<dbReference type="PANTHER" id="PTHR38733">
    <property type="entry name" value="PROTEIN MCRC"/>
    <property type="match status" value="1"/>
</dbReference>
<proteinExistence type="predicted"/>
<sequence>MPTPPDTTGDPGATDPHPPRNETHVITEYDSTPPIPLSEQARAYLRDEINGGTDRDGDRINVTYTPDGDAVLTATSYVGLIALPNGPTLEIRPKLPATNLLYILQYATNVSADTFDTDTQLQAGTVFVDALGVLYERELQRVRNRGLHTDYVTRHATEQRLRGRLDIQRQLQRQPPVPTEFECTYQELTPDIPINQAILQVTDALLRMVTDDQLTSALQRHAHALRRDVTRTHITHSDIATIELTRLNDYYDHILQLTKLFLRNSHVGDITTGTRNAFSLLVNMNTVFENAVTHAADTAITDRDGWRITRQDNSKQLIHDGRFNVTLKPDFTIRDPDGAVQLIGDAKWKHGTPPNADFYQMAAYQQAHTAPSLLAYPSQGGTVTDTCTIVNGHPLHLIELPTTDTYPSYDAFRTAVTTAMTTAIDTAVTK</sequence>
<dbReference type="PANTHER" id="PTHR38733:SF1">
    <property type="entry name" value="TYPE IV METHYL-DIRECTED RESTRICTION ENZYME ECOKMCRBC"/>
    <property type="match status" value="1"/>
</dbReference>
<feature type="compositionally biased region" description="Basic and acidic residues" evidence="1">
    <location>
        <begin position="17"/>
        <end position="27"/>
    </location>
</feature>
<evidence type="ECO:0000256" key="1">
    <source>
        <dbReference type="SAM" id="MobiDB-lite"/>
    </source>
</evidence>
<name>M0EKK5_9EURY</name>
<dbReference type="EMBL" id="AOJM01000056">
    <property type="protein sequence ID" value="ELZ48316.1"/>
    <property type="molecule type" value="Genomic_DNA"/>
</dbReference>
<reference evidence="2 3" key="1">
    <citation type="journal article" date="2014" name="PLoS Genet.">
        <title>Phylogenetically driven sequencing of extremely halophilic archaea reveals strategies for static and dynamic osmo-response.</title>
        <authorList>
            <person name="Becker E.A."/>
            <person name="Seitzer P.M."/>
            <person name="Tritt A."/>
            <person name="Larsen D."/>
            <person name="Krusor M."/>
            <person name="Yao A.I."/>
            <person name="Wu D."/>
            <person name="Madern D."/>
            <person name="Eisen J.A."/>
            <person name="Darling A.E."/>
            <person name="Facciotti M.T."/>
        </authorList>
    </citation>
    <scope>NUCLEOTIDE SEQUENCE [LARGE SCALE GENOMIC DNA]</scope>
    <source>
        <strain evidence="2 3">JCM 9100</strain>
    </source>
</reference>
<dbReference type="PATRIC" id="fig|1227467.4.peg.1847"/>
<comment type="caution">
    <text evidence="2">The sequence shown here is derived from an EMBL/GenBank/DDBJ whole genome shotgun (WGS) entry which is preliminary data.</text>
</comment>
<dbReference type="Proteomes" id="UP000011526">
    <property type="component" value="Unassembled WGS sequence"/>
</dbReference>
<accession>M0EKK5</accession>